<gene>
    <name evidence="14" type="ORF">SI8410_05007180</name>
</gene>
<feature type="domain" description="SUN" evidence="13">
    <location>
        <begin position="170"/>
        <end position="330"/>
    </location>
</feature>
<evidence type="ECO:0000256" key="6">
    <source>
        <dbReference type="ARBA" id="ARBA00023054"/>
    </source>
</evidence>
<evidence type="ECO:0000313" key="14">
    <source>
        <dbReference type="EMBL" id="CAA7396517.1"/>
    </source>
</evidence>
<feature type="coiled-coil region" evidence="10">
    <location>
        <begin position="451"/>
        <end position="492"/>
    </location>
</feature>
<evidence type="ECO:0000256" key="8">
    <source>
        <dbReference type="ARBA" id="ARBA00023242"/>
    </source>
</evidence>
<evidence type="ECO:0000313" key="15">
    <source>
        <dbReference type="Proteomes" id="UP000663760"/>
    </source>
</evidence>
<evidence type="ECO:0000256" key="2">
    <source>
        <dbReference type="ARBA" id="ARBA00004477"/>
    </source>
</evidence>
<protein>
    <recommendedName>
        <fullName evidence="13">SUN domain-containing protein</fullName>
    </recommendedName>
</protein>
<dbReference type="InterPro" id="IPR012919">
    <property type="entry name" value="SUN_dom"/>
</dbReference>
<evidence type="ECO:0000256" key="7">
    <source>
        <dbReference type="ARBA" id="ARBA00023136"/>
    </source>
</evidence>
<evidence type="ECO:0000259" key="13">
    <source>
        <dbReference type="PROSITE" id="PS51469"/>
    </source>
</evidence>
<reference evidence="14" key="1">
    <citation type="submission" date="2020-02" db="EMBL/GenBank/DDBJ databases">
        <authorList>
            <person name="Scholz U."/>
            <person name="Mascher M."/>
            <person name="Fiebig A."/>
        </authorList>
    </citation>
    <scope>NUCLEOTIDE SEQUENCE</scope>
</reference>
<evidence type="ECO:0000256" key="12">
    <source>
        <dbReference type="SAM" id="Phobius"/>
    </source>
</evidence>
<keyword evidence="7 12" id="KW-0472">Membrane</keyword>
<evidence type="ECO:0000256" key="10">
    <source>
        <dbReference type="SAM" id="Coils"/>
    </source>
</evidence>
<dbReference type="PANTHER" id="PTHR12953">
    <property type="entry name" value="MEMBRANE PROTEIN CH1 RELATED"/>
    <property type="match status" value="1"/>
</dbReference>
<comment type="subcellular location">
    <subcellularLocation>
        <location evidence="2">Endoplasmic reticulum membrane</location>
        <topology evidence="2">Multi-pass membrane protein</topology>
    </subcellularLocation>
    <subcellularLocation>
        <location evidence="1">Nucleus membrane</location>
        <topology evidence="1">Multi-pass membrane protein</topology>
    </subcellularLocation>
</comment>
<organism evidence="14 15">
    <name type="scientific">Spirodela intermedia</name>
    <name type="common">Intermediate duckweed</name>
    <dbReference type="NCBI Taxonomy" id="51605"/>
    <lineage>
        <taxon>Eukaryota</taxon>
        <taxon>Viridiplantae</taxon>
        <taxon>Streptophyta</taxon>
        <taxon>Embryophyta</taxon>
        <taxon>Tracheophyta</taxon>
        <taxon>Spermatophyta</taxon>
        <taxon>Magnoliopsida</taxon>
        <taxon>Liliopsida</taxon>
        <taxon>Araceae</taxon>
        <taxon>Lemnoideae</taxon>
        <taxon>Spirodela</taxon>
    </lineage>
</organism>
<dbReference type="OrthoDB" id="266334at2759"/>
<keyword evidence="8" id="KW-0539">Nucleus</keyword>
<dbReference type="Proteomes" id="UP000663760">
    <property type="component" value="Chromosome 5"/>
</dbReference>
<keyword evidence="6 10" id="KW-0175">Coiled coil</keyword>
<dbReference type="InterPro" id="IPR008979">
    <property type="entry name" value="Galactose-bd-like_sf"/>
</dbReference>
<keyword evidence="15" id="KW-1185">Reference proteome</keyword>
<dbReference type="AlphaFoldDB" id="A0A7I8KFF5"/>
<evidence type="ECO:0000256" key="5">
    <source>
        <dbReference type="ARBA" id="ARBA00022989"/>
    </source>
</evidence>
<dbReference type="Gene3D" id="2.60.120.260">
    <property type="entry name" value="Galactose-binding domain-like"/>
    <property type="match status" value="1"/>
</dbReference>
<feature type="region of interest" description="Disordered" evidence="11">
    <location>
        <begin position="137"/>
        <end position="160"/>
    </location>
</feature>
<feature type="transmembrane region" description="Helical" evidence="12">
    <location>
        <begin position="28"/>
        <end position="47"/>
    </location>
</feature>
<evidence type="ECO:0000256" key="11">
    <source>
        <dbReference type="SAM" id="MobiDB-lite"/>
    </source>
</evidence>
<proteinExistence type="predicted"/>
<feature type="transmembrane region" description="Helical" evidence="12">
    <location>
        <begin position="528"/>
        <end position="555"/>
    </location>
</feature>
<dbReference type="GO" id="GO:0005789">
    <property type="term" value="C:endoplasmic reticulum membrane"/>
    <property type="evidence" value="ECO:0007669"/>
    <property type="project" value="UniProtKB-SubCell"/>
</dbReference>
<sequence>MQGSSRRLPQGRAACENSVLGRNNLYKATLLQVLLLWGLVFILSFVISHGNGHQDEHGVVTESKWCEVDKDQNKDPHSQGLLRFEDVRSRNNDQDTHNSRDDADGDNEFLMDKINEMHLLSTEQGNMLENICNPDVKEEKETPTKTDDRLSRIAPPGLDEFKSRTITPKGKQETGQVGSVVHRVEPGGKEYNYASAAKGAKVLAFNKEAKGASNILDKDKDKYLRNPCSAEDKFVIIELSEETLVVTIEIVNFEHYSSNMKDFELLSSLVYPSDTWVNIGNFTASNVKHAQRFAVQDPKWARYLRLNLVSHYGSEFYCTLSALEVYGVDAVERMLVDLISVRDAHVGSEEPKPDETSSVDSIFGEDQYADLMPGPNCDQGDAEREALTPRLDAAKGNGVDRIADARPSQGGRMPGDTVLKILMQKVQHLVVNFSILERYIEELNGRYGQILKDLDIDIRDNDLQLEKIREEMKNLQNNREELTKDISELLSWKLLVSLQLESLVKDSAVLRMEMEGLRGRQAEMENRGLAVVFICFLFGSLAVLRLFTVTLLSVFRLRRCEKFCPLTSSWSVLLLCSTLVALILVL</sequence>
<evidence type="ECO:0000256" key="9">
    <source>
        <dbReference type="ARBA" id="ARBA00054046"/>
    </source>
</evidence>
<dbReference type="PANTHER" id="PTHR12953:SF0">
    <property type="entry name" value="SUN DOMAIN-CONTAINING OSSIFICATION FACTOR"/>
    <property type="match status" value="1"/>
</dbReference>
<keyword evidence="4" id="KW-0256">Endoplasmic reticulum</keyword>
<evidence type="ECO:0000256" key="1">
    <source>
        <dbReference type="ARBA" id="ARBA00004232"/>
    </source>
</evidence>
<dbReference type="InterPro" id="IPR045120">
    <property type="entry name" value="Suco/Slp1-like"/>
</dbReference>
<dbReference type="GO" id="GO:0034975">
    <property type="term" value="P:protein folding in endoplasmic reticulum"/>
    <property type="evidence" value="ECO:0007669"/>
    <property type="project" value="TreeGrafter"/>
</dbReference>
<dbReference type="Pfam" id="PF07738">
    <property type="entry name" value="Sad1_UNC"/>
    <property type="match status" value="1"/>
</dbReference>
<dbReference type="GO" id="GO:0031965">
    <property type="term" value="C:nuclear membrane"/>
    <property type="evidence" value="ECO:0007669"/>
    <property type="project" value="UniProtKB-SubCell"/>
</dbReference>
<feature type="compositionally biased region" description="Basic and acidic residues" evidence="11">
    <location>
        <begin position="137"/>
        <end position="151"/>
    </location>
</feature>
<evidence type="ECO:0000256" key="4">
    <source>
        <dbReference type="ARBA" id="ARBA00022824"/>
    </source>
</evidence>
<comment type="function">
    <text evidence="9">Encodes a member of the mid-SUN subfamily of SUN-domain proteins that is localized to both the nuclear envelope and the ER. It is involved in early seed development and nuclear morphology. [TAIR].</text>
</comment>
<dbReference type="PROSITE" id="PS51469">
    <property type="entry name" value="SUN"/>
    <property type="match status" value="1"/>
</dbReference>
<accession>A0A7I8KFF5</accession>
<feature type="transmembrane region" description="Helical" evidence="12">
    <location>
        <begin position="567"/>
        <end position="585"/>
    </location>
</feature>
<evidence type="ECO:0000256" key="3">
    <source>
        <dbReference type="ARBA" id="ARBA00022692"/>
    </source>
</evidence>
<dbReference type="FunFam" id="2.60.120.260:FF:000062">
    <property type="entry name" value="Galactose-binding protein isoform 3"/>
    <property type="match status" value="1"/>
</dbReference>
<keyword evidence="5 12" id="KW-1133">Transmembrane helix</keyword>
<dbReference type="EMBL" id="LR746268">
    <property type="protein sequence ID" value="CAA7396517.1"/>
    <property type="molecule type" value="Genomic_DNA"/>
</dbReference>
<keyword evidence="3 12" id="KW-0812">Transmembrane</keyword>
<name>A0A7I8KFF5_SPIIN</name>
<dbReference type="SUPFAM" id="SSF49785">
    <property type="entry name" value="Galactose-binding domain-like"/>
    <property type="match status" value="1"/>
</dbReference>